<dbReference type="EMBL" id="GBXM01056149">
    <property type="protein sequence ID" value="JAH52428.1"/>
    <property type="molecule type" value="Transcribed_RNA"/>
</dbReference>
<evidence type="ECO:0000313" key="1">
    <source>
        <dbReference type="EMBL" id="JAH52428.1"/>
    </source>
</evidence>
<name>A0A0E9TI88_ANGAN</name>
<reference evidence="1" key="1">
    <citation type="submission" date="2014-11" db="EMBL/GenBank/DDBJ databases">
        <authorList>
            <person name="Amaro Gonzalez C."/>
        </authorList>
    </citation>
    <scope>NUCLEOTIDE SEQUENCE</scope>
</reference>
<dbReference type="AlphaFoldDB" id="A0A0E9TI88"/>
<accession>A0A0E9TI88</accession>
<proteinExistence type="predicted"/>
<protein>
    <submittedName>
        <fullName evidence="1">Uncharacterized protein</fullName>
    </submittedName>
</protein>
<sequence length="28" mass="3418">MKDGSRESDRQCKPTVNYSHWFRNLQSF</sequence>
<organism evidence="1">
    <name type="scientific">Anguilla anguilla</name>
    <name type="common">European freshwater eel</name>
    <name type="synonym">Muraena anguilla</name>
    <dbReference type="NCBI Taxonomy" id="7936"/>
    <lineage>
        <taxon>Eukaryota</taxon>
        <taxon>Metazoa</taxon>
        <taxon>Chordata</taxon>
        <taxon>Craniata</taxon>
        <taxon>Vertebrata</taxon>
        <taxon>Euteleostomi</taxon>
        <taxon>Actinopterygii</taxon>
        <taxon>Neopterygii</taxon>
        <taxon>Teleostei</taxon>
        <taxon>Anguilliformes</taxon>
        <taxon>Anguillidae</taxon>
        <taxon>Anguilla</taxon>
    </lineage>
</organism>
<reference evidence="1" key="2">
    <citation type="journal article" date="2015" name="Fish Shellfish Immunol.">
        <title>Early steps in the European eel (Anguilla anguilla)-Vibrio vulnificus interaction in the gills: Role of the RtxA13 toxin.</title>
        <authorList>
            <person name="Callol A."/>
            <person name="Pajuelo D."/>
            <person name="Ebbesson L."/>
            <person name="Teles M."/>
            <person name="MacKenzie S."/>
            <person name="Amaro C."/>
        </authorList>
    </citation>
    <scope>NUCLEOTIDE SEQUENCE</scope>
</reference>